<dbReference type="Proteomes" id="UP000005239">
    <property type="component" value="Unassembled WGS sequence"/>
</dbReference>
<keyword evidence="3" id="KW-1185">Reference proteome</keyword>
<protein>
    <submittedName>
        <fullName evidence="2">Uncharacterized protein</fullName>
    </submittedName>
</protein>
<evidence type="ECO:0000313" key="3">
    <source>
        <dbReference type="Proteomes" id="UP000005239"/>
    </source>
</evidence>
<reference evidence="3" key="1">
    <citation type="journal article" date="2008" name="Nat. Genet.">
        <title>The Pristionchus pacificus genome provides a unique perspective on nematode lifestyle and parasitism.</title>
        <authorList>
            <person name="Dieterich C."/>
            <person name="Clifton S.W."/>
            <person name="Schuster L.N."/>
            <person name="Chinwalla A."/>
            <person name="Delehaunty K."/>
            <person name="Dinkelacker I."/>
            <person name="Fulton L."/>
            <person name="Fulton R."/>
            <person name="Godfrey J."/>
            <person name="Minx P."/>
            <person name="Mitreva M."/>
            <person name="Roeseler W."/>
            <person name="Tian H."/>
            <person name="Witte H."/>
            <person name="Yang S.P."/>
            <person name="Wilson R.K."/>
            <person name="Sommer R.J."/>
        </authorList>
    </citation>
    <scope>NUCLEOTIDE SEQUENCE [LARGE SCALE GENOMIC DNA]</scope>
    <source>
        <strain evidence="3">PS312</strain>
    </source>
</reference>
<feature type="region of interest" description="Disordered" evidence="1">
    <location>
        <begin position="1"/>
        <end position="94"/>
    </location>
</feature>
<accession>A0A2A6BYF3</accession>
<gene>
    <name evidence="2" type="primary">WBGene00278126</name>
</gene>
<dbReference type="EnsemblMetazoa" id="PPA39757.1">
    <property type="protein sequence ID" value="PPA39757.1"/>
    <property type="gene ID" value="WBGene00278126"/>
</dbReference>
<sequence>MVESTTTRQSHTTSSGRKAGKLYDVKNYKKSKKKKGKKEEKSPKRMESPVRKRELVNGKLINVGAKRDESSPTKANAQGSPAASHQTVPELAMDEKVIDKEYHVAKMEWRRESKEINERIGNWIAARANDQQFVRPFTTNPRFGATFLYTGDAIPTIERHYGASEKDERDE</sequence>
<feature type="compositionally biased region" description="Polar residues" evidence="1">
    <location>
        <begin position="72"/>
        <end position="87"/>
    </location>
</feature>
<name>A0A2A6BYF3_PRIPA</name>
<dbReference type="AlphaFoldDB" id="A0A2A6BYF3"/>
<proteinExistence type="predicted"/>
<evidence type="ECO:0000256" key="1">
    <source>
        <dbReference type="SAM" id="MobiDB-lite"/>
    </source>
</evidence>
<accession>A0A8R1UTA3</accession>
<organism evidence="2 3">
    <name type="scientific">Pristionchus pacificus</name>
    <name type="common">Parasitic nematode worm</name>
    <dbReference type="NCBI Taxonomy" id="54126"/>
    <lineage>
        <taxon>Eukaryota</taxon>
        <taxon>Metazoa</taxon>
        <taxon>Ecdysozoa</taxon>
        <taxon>Nematoda</taxon>
        <taxon>Chromadorea</taxon>
        <taxon>Rhabditida</taxon>
        <taxon>Rhabditina</taxon>
        <taxon>Diplogasteromorpha</taxon>
        <taxon>Diplogasteroidea</taxon>
        <taxon>Neodiplogasteridae</taxon>
        <taxon>Pristionchus</taxon>
    </lineage>
</organism>
<feature type="compositionally biased region" description="Basic and acidic residues" evidence="1">
    <location>
        <begin position="37"/>
        <end position="56"/>
    </location>
</feature>
<evidence type="ECO:0000313" key="2">
    <source>
        <dbReference type="EnsemblMetazoa" id="PPA39757.1"/>
    </source>
</evidence>
<feature type="compositionally biased region" description="Low complexity" evidence="1">
    <location>
        <begin position="1"/>
        <end position="15"/>
    </location>
</feature>
<reference evidence="2" key="2">
    <citation type="submission" date="2022-06" db="UniProtKB">
        <authorList>
            <consortium name="EnsemblMetazoa"/>
        </authorList>
    </citation>
    <scope>IDENTIFICATION</scope>
    <source>
        <strain evidence="2">PS312</strain>
    </source>
</reference>